<evidence type="ECO:0000313" key="1">
    <source>
        <dbReference type="EMBL" id="MPC52725.1"/>
    </source>
</evidence>
<comment type="caution">
    <text evidence="1">The sequence shown here is derived from an EMBL/GenBank/DDBJ whole genome shotgun (WGS) entry which is preliminary data.</text>
</comment>
<dbReference type="EMBL" id="VSRR010011103">
    <property type="protein sequence ID" value="MPC52725.1"/>
    <property type="molecule type" value="Genomic_DNA"/>
</dbReference>
<dbReference type="Proteomes" id="UP000324222">
    <property type="component" value="Unassembled WGS sequence"/>
</dbReference>
<accession>A0A5B7G5I6</accession>
<dbReference type="AlphaFoldDB" id="A0A5B7G5I6"/>
<organism evidence="1 2">
    <name type="scientific">Portunus trituberculatus</name>
    <name type="common">Swimming crab</name>
    <name type="synonym">Neptunus trituberculatus</name>
    <dbReference type="NCBI Taxonomy" id="210409"/>
    <lineage>
        <taxon>Eukaryota</taxon>
        <taxon>Metazoa</taxon>
        <taxon>Ecdysozoa</taxon>
        <taxon>Arthropoda</taxon>
        <taxon>Crustacea</taxon>
        <taxon>Multicrustacea</taxon>
        <taxon>Malacostraca</taxon>
        <taxon>Eumalacostraca</taxon>
        <taxon>Eucarida</taxon>
        <taxon>Decapoda</taxon>
        <taxon>Pleocyemata</taxon>
        <taxon>Brachyura</taxon>
        <taxon>Eubrachyura</taxon>
        <taxon>Portunoidea</taxon>
        <taxon>Portunidae</taxon>
        <taxon>Portuninae</taxon>
        <taxon>Portunus</taxon>
    </lineage>
</organism>
<reference evidence="1 2" key="1">
    <citation type="submission" date="2019-05" db="EMBL/GenBank/DDBJ databases">
        <title>Another draft genome of Portunus trituberculatus and its Hox gene families provides insights of decapod evolution.</title>
        <authorList>
            <person name="Jeong J.-H."/>
            <person name="Song I."/>
            <person name="Kim S."/>
            <person name="Choi T."/>
            <person name="Kim D."/>
            <person name="Ryu S."/>
            <person name="Kim W."/>
        </authorList>
    </citation>
    <scope>NUCLEOTIDE SEQUENCE [LARGE SCALE GENOMIC DNA]</scope>
    <source>
        <tissue evidence="1">Muscle</tissue>
    </source>
</reference>
<gene>
    <name evidence="1" type="ORF">E2C01_046601</name>
</gene>
<keyword evidence="2" id="KW-1185">Reference proteome</keyword>
<name>A0A5B7G5I6_PORTR</name>
<evidence type="ECO:0000313" key="2">
    <source>
        <dbReference type="Proteomes" id="UP000324222"/>
    </source>
</evidence>
<protein>
    <submittedName>
        <fullName evidence="1">Uncharacterized protein</fullName>
    </submittedName>
</protein>
<proteinExistence type="predicted"/>
<sequence length="79" mass="8767">MVRVIGSVSLSYPSYHYQNLLQPTSITITTTTIITTITTTNTNIMASSIIILSITTKIKLNPRPLLFITIFSTSITFMI</sequence>